<dbReference type="Proteomes" id="UP000012159">
    <property type="component" value="Unassembled WGS sequence"/>
</dbReference>
<protein>
    <submittedName>
        <fullName evidence="1">Uncharacterized protein</fullName>
    </submittedName>
</protein>
<dbReference type="STRING" id="1192866.LEP1GSC133_2537"/>
<accession>M6VWM3</accession>
<organism evidence="1 2">
    <name type="scientific">Leptospira borgpetersenii serovar Pomona str. 200901868</name>
    <dbReference type="NCBI Taxonomy" id="1192866"/>
    <lineage>
        <taxon>Bacteria</taxon>
        <taxon>Pseudomonadati</taxon>
        <taxon>Spirochaetota</taxon>
        <taxon>Spirochaetia</taxon>
        <taxon>Leptospirales</taxon>
        <taxon>Leptospiraceae</taxon>
        <taxon>Leptospira</taxon>
    </lineage>
</organism>
<sequence>MIHNFDFVAGCEKRTSVFRFLTKSKFKKFYFVFKLFG</sequence>
<dbReference type="EMBL" id="AKWF02000089">
    <property type="protein sequence ID" value="EMO61912.1"/>
    <property type="molecule type" value="Genomic_DNA"/>
</dbReference>
<reference evidence="1 2" key="1">
    <citation type="submission" date="2013-01" db="EMBL/GenBank/DDBJ databases">
        <authorList>
            <person name="Harkins D.M."/>
            <person name="Durkin A.S."/>
            <person name="Brinkac L.M."/>
            <person name="Haft D.H."/>
            <person name="Selengut J.D."/>
            <person name="Sanka R."/>
            <person name="DePew J."/>
            <person name="Purushe J."/>
            <person name="Picardeau M."/>
            <person name="Werts C."/>
            <person name="Goarant C."/>
            <person name="Vinetz J.M."/>
            <person name="Sutton G.G."/>
            <person name="Nierman W.C."/>
            <person name="Fouts D.E."/>
        </authorList>
    </citation>
    <scope>NUCLEOTIDE SEQUENCE [LARGE SCALE GENOMIC DNA]</scope>
    <source>
        <strain evidence="1 2">200901868</strain>
    </source>
</reference>
<proteinExistence type="predicted"/>
<name>M6VWM3_LEPBO</name>
<dbReference type="AlphaFoldDB" id="M6VWM3"/>
<comment type="caution">
    <text evidence="1">The sequence shown here is derived from an EMBL/GenBank/DDBJ whole genome shotgun (WGS) entry which is preliminary data.</text>
</comment>
<gene>
    <name evidence="1" type="ORF">LEP1GSC133_2537</name>
</gene>
<evidence type="ECO:0000313" key="1">
    <source>
        <dbReference type="EMBL" id="EMO61912.1"/>
    </source>
</evidence>
<evidence type="ECO:0000313" key="2">
    <source>
        <dbReference type="Proteomes" id="UP000012159"/>
    </source>
</evidence>